<dbReference type="PROSITE" id="PS00211">
    <property type="entry name" value="ABC_TRANSPORTER_1"/>
    <property type="match status" value="1"/>
</dbReference>
<evidence type="ECO:0000256" key="4">
    <source>
        <dbReference type="ARBA" id="ARBA00022519"/>
    </source>
</evidence>
<protein>
    <submittedName>
        <fullName evidence="14">ATP-binding cassette subfamily B protein</fullName>
    </submittedName>
</protein>
<name>A0A543DJ50_9PSEU</name>
<dbReference type="InterPro" id="IPR011527">
    <property type="entry name" value="ABC1_TM_dom"/>
</dbReference>
<dbReference type="GO" id="GO:0034040">
    <property type="term" value="F:ATPase-coupled lipid transmembrane transporter activity"/>
    <property type="evidence" value="ECO:0007669"/>
    <property type="project" value="TreeGrafter"/>
</dbReference>
<comment type="similarity">
    <text evidence="10">Belongs to the ABC transporter superfamily. Siderophore-Fe(3+) uptake transporter (SIUT) (TC 3.A.1.21) family.</text>
</comment>
<evidence type="ECO:0000256" key="2">
    <source>
        <dbReference type="ARBA" id="ARBA00022448"/>
    </source>
</evidence>
<keyword evidence="8 11" id="KW-1133">Transmembrane helix</keyword>
<evidence type="ECO:0000259" key="12">
    <source>
        <dbReference type="PROSITE" id="PS50893"/>
    </source>
</evidence>
<dbReference type="PANTHER" id="PTHR24221:SF654">
    <property type="entry name" value="ATP-BINDING CASSETTE SUB-FAMILY B MEMBER 6"/>
    <property type="match status" value="1"/>
</dbReference>
<dbReference type="Pfam" id="PF00005">
    <property type="entry name" value="ABC_tran"/>
    <property type="match status" value="1"/>
</dbReference>
<organism evidence="14 15">
    <name type="scientific">Pseudonocardia kunmingensis</name>
    <dbReference type="NCBI Taxonomy" id="630975"/>
    <lineage>
        <taxon>Bacteria</taxon>
        <taxon>Bacillati</taxon>
        <taxon>Actinomycetota</taxon>
        <taxon>Actinomycetes</taxon>
        <taxon>Pseudonocardiales</taxon>
        <taxon>Pseudonocardiaceae</taxon>
        <taxon>Pseudonocardia</taxon>
    </lineage>
</organism>
<sequence length="581" mass="61412">MIRRLLAALGPEDARPVRRLLALLVAAAVLQGLAFALLVPLLRALLGPDPRDAWAPLGWFALATAAFLAITFHAQNEGFRTGARVARQLHHVLGEAIVTLPLGWFAGGRSGELTRVAGQSVLQVMSLPAHQLRPLVTAVVTPATVLVALLVIDWRVGLAVAVAVPVLLVVLRVGNDLLARSDRGRDAVIHEAAARVIEFARAQPVLRAFGATTDGNRVLDDALVAQRDADRRMIGLAVPGLVSFAFGVRVVFTAALALAVQLALTGSLDPATAIAVIVLVARFTETIGTGAEIGASLRMSGNALTRITDVLDTPPLPEPARPRRPESYEVEFAGVGFGYRADAPVLRDVSFTLPERGLTALVGPSGAGKTTVARLLARFADVDTGAVRIGGVDVREIAADDLMGLVASVFQDVYLFEGTLADNVRLGRPDASADDLDRVGRLAGLIQVVEELPAGWDTRVGEGGATLSGGQRQRVSIARALLKDAPIVVLDEATAALDPENDAAIGAAVTELATRATVLVIAHRLQTVQAAEKILVLRHGVVAEQGRHTELLAAGGTYAEFWERRTHAAGWRLVPTTEEKR</sequence>
<evidence type="ECO:0000256" key="6">
    <source>
        <dbReference type="ARBA" id="ARBA00022741"/>
    </source>
</evidence>
<dbReference type="Gene3D" id="1.20.1560.10">
    <property type="entry name" value="ABC transporter type 1, transmembrane domain"/>
    <property type="match status" value="1"/>
</dbReference>
<keyword evidence="6" id="KW-0547">Nucleotide-binding</keyword>
<evidence type="ECO:0000256" key="8">
    <source>
        <dbReference type="ARBA" id="ARBA00022989"/>
    </source>
</evidence>
<dbReference type="SMART" id="SM00382">
    <property type="entry name" value="AAA"/>
    <property type="match status" value="1"/>
</dbReference>
<dbReference type="OrthoDB" id="9806127at2"/>
<dbReference type="InterPro" id="IPR003593">
    <property type="entry name" value="AAA+_ATPase"/>
</dbReference>
<dbReference type="InterPro" id="IPR003439">
    <property type="entry name" value="ABC_transporter-like_ATP-bd"/>
</dbReference>
<dbReference type="InterPro" id="IPR027417">
    <property type="entry name" value="P-loop_NTPase"/>
</dbReference>
<evidence type="ECO:0000259" key="13">
    <source>
        <dbReference type="PROSITE" id="PS50929"/>
    </source>
</evidence>
<accession>A0A543DJ50</accession>
<dbReference type="EMBL" id="VFPA01000003">
    <property type="protein sequence ID" value="TQM09343.1"/>
    <property type="molecule type" value="Genomic_DNA"/>
</dbReference>
<keyword evidence="3" id="KW-1003">Cell membrane</keyword>
<evidence type="ECO:0000256" key="10">
    <source>
        <dbReference type="ARBA" id="ARBA00023455"/>
    </source>
</evidence>
<feature type="domain" description="ABC transporter" evidence="12">
    <location>
        <begin position="330"/>
        <end position="564"/>
    </location>
</feature>
<feature type="transmembrane region" description="Helical" evidence="11">
    <location>
        <begin position="20"/>
        <end position="42"/>
    </location>
</feature>
<feature type="transmembrane region" description="Helical" evidence="11">
    <location>
        <begin position="135"/>
        <end position="152"/>
    </location>
</feature>
<feature type="transmembrane region" description="Helical" evidence="11">
    <location>
        <begin position="236"/>
        <end position="260"/>
    </location>
</feature>
<evidence type="ECO:0000313" key="14">
    <source>
        <dbReference type="EMBL" id="TQM09343.1"/>
    </source>
</evidence>
<dbReference type="GO" id="GO:0005524">
    <property type="term" value="F:ATP binding"/>
    <property type="evidence" value="ECO:0007669"/>
    <property type="project" value="UniProtKB-KW"/>
</dbReference>
<evidence type="ECO:0000256" key="3">
    <source>
        <dbReference type="ARBA" id="ARBA00022475"/>
    </source>
</evidence>
<dbReference type="Pfam" id="PF00664">
    <property type="entry name" value="ABC_membrane"/>
    <property type="match status" value="1"/>
</dbReference>
<reference evidence="14 15" key="1">
    <citation type="submission" date="2019-06" db="EMBL/GenBank/DDBJ databases">
        <title>Sequencing the genomes of 1000 actinobacteria strains.</title>
        <authorList>
            <person name="Klenk H.-P."/>
        </authorList>
    </citation>
    <scope>NUCLEOTIDE SEQUENCE [LARGE SCALE GENOMIC DNA]</scope>
    <source>
        <strain evidence="14 15">DSM 45301</strain>
    </source>
</reference>
<gene>
    <name evidence="14" type="ORF">FB558_5097</name>
</gene>
<dbReference type="PROSITE" id="PS50893">
    <property type="entry name" value="ABC_TRANSPORTER_2"/>
    <property type="match status" value="1"/>
</dbReference>
<keyword evidence="5 11" id="KW-0812">Transmembrane</keyword>
<keyword evidence="9 11" id="KW-0472">Membrane</keyword>
<dbReference type="GO" id="GO:0016887">
    <property type="term" value="F:ATP hydrolysis activity"/>
    <property type="evidence" value="ECO:0007669"/>
    <property type="project" value="InterPro"/>
</dbReference>
<dbReference type="InterPro" id="IPR017871">
    <property type="entry name" value="ABC_transporter-like_CS"/>
</dbReference>
<keyword evidence="15" id="KW-1185">Reference proteome</keyword>
<comment type="subcellular location">
    <subcellularLocation>
        <location evidence="1">Cell inner membrane</location>
        <topology evidence="1">Multi-pass membrane protein</topology>
    </subcellularLocation>
</comment>
<dbReference type="RefSeq" id="WP_142057465.1">
    <property type="nucleotide sequence ID" value="NZ_VFPA01000003.1"/>
</dbReference>
<evidence type="ECO:0000256" key="11">
    <source>
        <dbReference type="SAM" id="Phobius"/>
    </source>
</evidence>
<evidence type="ECO:0000256" key="9">
    <source>
        <dbReference type="ARBA" id="ARBA00023136"/>
    </source>
</evidence>
<keyword evidence="4" id="KW-0997">Cell inner membrane</keyword>
<evidence type="ECO:0000256" key="7">
    <source>
        <dbReference type="ARBA" id="ARBA00022840"/>
    </source>
</evidence>
<evidence type="ECO:0000313" key="15">
    <source>
        <dbReference type="Proteomes" id="UP000315677"/>
    </source>
</evidence>
<dbReference type="FunFam" id="3.40.50.300:FF:000221">
    <property type="entry name" value="Multidrug ABC transporter ATP-binding protein"/>
    <property type="match status" value="1"/>
</dbReference>
<dbReference type="Gene3D" id="3.40.50.300">
    <property type="entry name" value="P-loop containing nucleotide triphosphate hydrolases"/>
    <property type="match status" value="1"/>
</dbReference>
<dbReference type="GO" id="GO:0140359">
    <property type="term" value="F:ABC-type transporter activity"/>
    <property type="evidence" value="ECO:0007669"/>
    <property type="project" value="InterPro"/>
</dbReference>
<evidence type="ECO:0000256" key="1">
    <source>
        <dbReference type="ARBA" id="ARBA00004429"/>
    </source>
</evidence>
<dbReference type="PANTHER" id="PTHR24221">
    <property type="entry name" value="ATP-BINDING CASSETTE SUB-FAMILY B"/>
    <property type="match status" value="1"/>
</dbReference>
<evidence type="ECO:0000256" key="5">
    <source>
        <dbReference type="ARBA" id="ARBA00022692"/>
    </source>
</evidence>
<dbReference type="AlphaFoldDB" id="A0A543DJ50"/>
<proteinExistence type="inferred from homology"/>
<dbReference type="InterPro" id="IPR036640">
    <property type="entry name" value="ABC1_TM_sf"/>
</dbReference>
<keyword evidence="2" id="KW-0813">Transport</keyword>
<dbReference type="SUPFAM" id="SSF90123">
    <property type="entry name" value="ABC transporter transmembrane region"/>
    <property type="match status" value="1"/>
</dbReference>
<dbReference type="GO" id="GO:0005886">
    <property type="term" value="C:plasma membrane"/>
    <property type="evidence" value="ECO:0007669"/>
    <property type="project" value="UniProtKB-SubCell"/>
</dbReference>
<dbReference type="SUPFAM" id="SSF52540">
    <property type="entry name" value="P-loop containing nucleoside triphosphate hydrolases"/>
    <property type="match status" value="1"/>
</dbReference>
<feature type="transmembrane region" description="Helical" evidence="11">
    <location>
        <begin position="54"/>
        <end position="74"/>
    </location>
</feature>
<comment type="caution">
    <text evidence="14">The sequence shown here is derived from an EMBL/GenBank/DDBJ whole genome shotgun (WGS) entry which is preliminary data.</text>
</comment>
<feature type="transmembrane region" description="Helical" evidence="11">
    <location>
        <begin position="158"/>
        <end position="175"/>
    </location>
</feature>
<dbReference type="InterPro" id="IPR039421">
    <property type="entry name" value="Type_1_exporter"/>
</dbReference>
<keyword evidence="7 14" id="KW-0067">ATP-binding</keyword>
<dbReference type="Proteomes" id="UP000315677">
    <property type="component" value="Unassembled WGS sequence"/>
</dbReference>
<feature type="domain" description="ABC transmembrane type-1" evidence="13">
    <location>
        <begin position="20"/>
        <end position="299"/>
    </location>
</feature>
<dbReference type="PROSITE" id="PS50929">
    <property type="entry name" value="ABC_TM1F"/>
    <property type="match status" value="1"/>
</dbReference>